<accession>A0A934X640</accession>
<sequence length="272" mass="28546">MIEPLVLIRDTLLDTLVAVLPIALLIVFFQRVVIRRPIPDLSRILVGFVLLVVGMVLFLAGLGEALFPLGRVMASQLTSPDFIGVPADAAPHWRSYWAVYVFGALIGFATTVAEPALIAVSMKAALVSGGTVSSWGLRIVVAIGVAIGIALGCFRIVTGTSLPAYIIVGYVLVSFQAMRAPRSILALAFDTGGVTTSTVTVPLVAALGLGLASTIPGRSPLADGFGLIAFASLFPMMTVMGYAQIGQWRARRRPQPHGAGSTEPAPPTPQEV</sequence>
<proteinExistence type="predicted"/>
<protein>
    <submittedName>
        <fullName evidence="3">DUF1538 domain-containing protein</fullName>
    </submittedName>
</protein>
<keyword evidence="2" id="KW-0472">Membrane</keyword>
<feature type="transmembrane region" description="Helical" evidence="2">
    <location>
        <begin position="45"/>
        <end position="67"/>
    </location>
</feature>
<dbReference type="Proteomes" id="UP000718281">
    <property type="component" value="Unassembled WGS sequence"/>
</dbReference>
<organism evidence="3 4">
    <name type="scientific">Candidatus Phosphoribacter hodrii</name>
    <dbReference type="NCBI Taxonomy" id="2953743"/>
    <lineage>
        <taxon>Bacteria</taxon>
        <taxon>Bacillati</taxon>
        <taxon>Actinomycetota</taxon>
        <taxon>Actinomycetes</taxon>
        <taxon>Micrococcales</taxon>
        <taxon>Dermatophilaceae</taxon>
        <taxon>Candidatus Phosphoribacter</taxon>
    </lineage>
</organism>
<name>A0A934X640_9MICO</name>
<evidence type="ECO:0000256" key="1">
    <source>
        <dbReference type="SAM" id="MobiDB-lite"/>
    </source>
</evidence>
<reference evidence="3 4" key="1">
    <citation type="submission" date="2020-10" db="EMBL/GenBank/DDBJ databases">
        <title>Connecting structure to function with the recovery of over 1000 high-quality activated sludge metagenome-assembled genomes encoding full-length rRNA genes using long-read sequencing.</title>
        <authorList>
            <person name="Singleton C.M."/>
            <person name="Petriglieri F."/>
            <person name="Kristensen J.M."/>
            <person name="Kirkegaard R.H."/>
            <person name="Michaelsen T.Y."/>
            <person name="Andersen M.H."/>
            <person name="Karst S.M."/>
            <person name="Dueholm M.S."/>
            <person name="Nielsen P.H."/>
            <person name="Albertsen M."/>
        </authorList>
    </citation>
    <scope>NUCLEOTIDE SEQUENCE [LARGE SCALE GENOMIC DNA]</scope>
    <source>
        <strain evidence="3">AalE_18-Q3-R2-46_BAT3C.188</strain>
    </source>
</reference>
<dbReference type="Pfam" id="PF07556">
    <property type="entry name" value="DUF1538"/>
    <property type="match status" value="1"/>
</dbReference>
<feature type="transmembrane region" description="Helical" evidence="2">
    <location>
        <begin position="97"/>
        <end position="120"/>
    </location>
</feature>
<feature type="transmembrane region" description="Helical" evidence="2">
    <location>
        <begin position="12"/>
        <end position="33"/>
    </location>
</feature>
<dbReference type="InterPro" id="IPR011435">
    <property type="entry name" value="UmpAB"/>
</dbReference>
<feature type="transmembrane region" description="Helical" evidence="2">
    <location>
        <begin position="187"/>
        <end position="212"/>
    </location>
</feature>
<feature type="region of interest" description="Disordered" evidence="1">
    <location>
        <begin position="251"/>
        <end position="272"/>
    </location>
</feature>
<feature type="transmembrane region" description="Helical" evidence="2">
    <location>
        <begin position="224"/>
        <end position="243"/>
    </location>
</feature>
<evidence type="ECO:0000256" key="2">
    <source>
        <dbReference type="SAM" id="Phobius"/>
    </source>
</evidence>
<comment type="caution">
    <text evidence="3">The sequence shown here is derived from an EMBL/GenBank/DDBJ whole genome shotgun (WGS) entry which is preliminary data.</text>
</comment>
<dbReference type="AlphaFoldDB" id="A0A934X640"/>
<feature type="transmembrane region" description="Helical" evidence="2">
    <location>
        <begin position="132"/>
        <end position="150"/>
    </location>
</feature>
<evidence type="ECO:0000313" key="3">
    <source>
        <dbReference type="EMBL" id="MBK6301109.1"/>
    </source>
</evidence>
<gene>
    <name evidence="3" type="ORF">IPF40_08660</name>
</gene>
<evidence type="ECO:0000313" key="4">
    <source>
        <dbReference type="Proteomes" id="UP000718281"/>
    </source>
</evidence>
<keyword evidence="2" id="KW-0812">Transmembrane</keyword>
<keyword evidence="2" id="KW-1133">Transmembrane helix</keyword>
<dbReference type="EMBL" id="JADIXZ010000004">
    <property type="protein sequence ID" value="MBK6301109.1"/>
    <property type="molecule type" value="Genomic_DNA"/>
</dbReference>